<gene>
    <name evidence="1" type="ORF">METZ01_LOCUS73422</name>
</gene>
<name>A0A381TYN4_9ZZZZ</name>
<protein>
    <submittedName>
        <fullName evidence="1">Uncharacterized protein</fullName>
    </submittedName>
</protein>
<sequence>MPTFETVANIAGTLAGAEVQSMATYHATMRADGSFQGECPNSGVVMTADGAATFRATGIGSPTEDGGFEFKGVVYFETIAPSLTSLNGVAVVYDWTVDADGEATWELWEWK</sequence>
<dbReference type="EMBL" id="UINC01005321">
    <property type="protein sequence ID" value="SVA20568.1"/>
    <property type="molecule type" value="Genomic_DNA"/>
</dbReference>
<accession>A0A381TYN4</accession>
<dbReference type="AlphaFoldDB" id="A0A381TYN4"/>
<reference evidence="1" key="1">
    <citation type="submission" date="2018-05" db="EMBL/GenBank/DDBJ databases">
        <authorList>
            <person name="Lanie J.A."/>
            <person name="Ng W.-L."/>
            <person name="Kazmierczak K.M."/>
            <person name="Andrzejewski T.M."/>
            <person name="Davidsen T.M."/>
            <person name="Wayne K.J."/>
            <person name="Tettelin H."/>
            <person name="Glass J.I."/>
            <person name="Rusch D."/>
            <person name="Podicherti R."/>
            <person name="Tsui H.-C.T."/>
            <person name="Winkler M.E."/>
        </authorList>
    </citation>
    <scope>NUCLEOTIDE SEQUENCE</scope>
</reference>
<proteinExistence type="predicted"/>
<organism evidence="1">
    <name type="scientific">marine metagenome</name>
    <dbReference type="NCBI Taxonomy" id="408172"/>
    <lineage>
        <taxon>unclassified sequences</taxon>
        <taxon>metagenomes</taxon>
        <taxon>ecological metagenomes</taxon>
    </lineage>
</organism>
<evidence type="ECO:0000313" key="1">
    <source>
        <dbReference type="EMBL" id="SVA20568.1"/>
    </source>
</evidence>